<dbReference type="NCBIfam" id="TIGR00447">
    <property type="entry name" value="pth"/>
    <property type="match status" value="1"/>
</dbReference>
<dbReference type="Pfam" id="PF01195">
    <property type="entry name" value="Pept_tRNA_hydro"/>
    <property type="match status" value="1"/>
</dbReference>
<dbReference type="AlphaFoldDB" id="A0A3B0UZ97"/>
<evidence type="ECO:0000256" key="5">
    <source>
        <dbReference type="ARBA" id="ARBA00038063"/>
    </source>
</evidence>
<dbReference type="EC" id="3.1.1.29" evidence="1"/>
<comment type="similarity">
    <text evidence="5">Belongs to the PTH family.</text>
</comment>
<evidence type="ECO:0000256" key="1">
    <source>
        <dbReference type="ARBA" id="ARBA00013260"/>
    </source>
</evidence>
<dbReference type="GO" id="GO:0004045">
    <property type="term" value="F:peptidyl-tRNA hydrolase activity"/>
    <property type="evidence" value="ECO:0007669"/>
    <property type="project" value="UniProtKB-EC"/>
</dbReference>
<accession>A0A3B0UZ97</accession>
<keyword evidence="2" id="KW-0820">tRNA-binding</keyword>
<keyword evidence="3 6" id="KW-0378">Hydrolase</keyword>
<protein>
    <recommendedName>
        <fullName evidence="1">peptidyl-tRNA hydrolase</fullName>
        <ecNumber evidence="1">3.1.1.29</ecNumber>
    </recommendedName>
</protein>
<reference evidence="6" key="1">
    <citation type="submission" date="2018-06" db="EMBL/GenBank/DDBJ databases">
        <authorList>
            <person name="Zhirakovskaya E."/>
        </authorList>
    </citation>
    <scope>NUCLEOTIDE SEQUENCE</scope>
</reference>
<proteinExistence type="inferred from homology"/>
<name>A0A3B0UZ97_9ZZZZ</name>
<keyword evidence="4" id="KW-0694">RNA-binding</keyword>
<dbReference type="CDD" id="cd00462">
    <property type="entry name" value="PTH"/>
    <property type="match status" value="1"/>
</dbReference>
<dbReference type="GO" id="GO:0000049">
    <property type="term" value="F:tRNA binding"/>
    <property type="evidence" value="ECO:0007669"/>
    <property type="project" value="UniProtKB-KW"/>
</dbReference>
<evidence type="ECO:0000256" key="2">
    <source>
        <dbReference type="ARBA" id="ARBA00022555"/>
    </source>
</evidence>
<evidence type="ECO:0000256" key="4">
    <source>
        <dbReference type="ARBA" id="ARBA00022884"/>
    </source>
</evidence>
<dbReference type="SUPFAM" id="SSF53178">
    <property type="entry name" value="Peptidyl-tRNA hydrolase-like"/>
    <property type="match status" value="1"/>
</dbReference>
<dbReference type="PROSITE" id="PS01195">
    <property type="entry name" value="PEPT_TRNA_HYDROL_1"/>
    <property type="match status" value="1"/>
</dbReference>
<evidence type="ECO:0000256" key="3">
    <source>
        <dbReference type="ARBA" id="ARBA00022801"/>
    </source>
</evidence>
<gene>
    <name evidence="6" type="ORF">MNBD_DELTA03-220</name>
</gene>
<dbReference type="FunFam" id="3.40.50.1470:FF:000001">
    <property type="entry name" value="Peptidyl-tRNA hydrolase"/>
    <property type="match status" value="1"/>
</dbReference>
<evidence type="ECO:0000313" key="6">
    <source>
        <dbReference type="EMBL" id="VAW36585.1"/>
    </source>
</evidence>
<dbReference type="EMBL" id="UOEX01000176">
    <property type="protein sequence ID" value="VAW36585.1"/>
    <property type="molecule type" value="Genomic_DNA"/>
</dbReference>
<organism evidence="6">
    <name type="scientific">hydrothermal vent metagenome</name>
    <dbReference type="NCBI Taxonomy" id="652676"/>
    <lineage>
        <taxon>unclassified sequences</taxon>
        <taxon>metagenomes</taxon>
        <taxon>ecological metagenomes</taxon>
    </lineage>
</organism>
<dbReference type="HAMAP" id="MF_00083">
    <property type="entry name" value="Pept_tRNA_hydro_bact"/>
    <property type="match status" value="1"/>
</dbReference>
<dbReference type="Gene3D" id="3.40.50.1470">
    <property type="entry name" value="Peptidyl-tRNA hydrolase"/>
    <property type="match status" value="1"/>
</dbReference>
<dbReference type="PANTHER" id="PTHR17224:SF1">
    <property type="entry name" value="PEPTIDYL-TRNA HYDROLASE"/>
    <property type="match status" value="1"/>
</dbReference>
<dbReference type="PANTHER" id="PTHR17224">
    <property type="entry name" value="PEPTIDYL-TRNA HYDROLASE"/>
    <property type="match status" value="1"/>
</dbReference>
<dbReference type="InterPro" id="IPR036416">
    <property type="entry name" value="Pept_tRNA_hydro_sf"/>
</dbReference>
<dbReference type="InterPro" id="IPR018171">
    <property type="entry name" value="Pept_tRNA_hydro_CS"/>
</dbReference>
<sequence>MLLIVGLGNPGAKYQGTRHNIGFQILDYLSENNNFTFSPSKWLAQTAKAEIWGERLLFVKPETFMNESGQAVERIASYFHIAAPDIIVIHDDLDLDLGRVKVVNNRGSGGHRGISSIINHLHSREFSRIRVGIGRPPAPMAVTDFVLGRFAAAERQILSVRIPQIEAALKLIVKKGPLAAMAMINQRQTQELE</sequence>
<dbReference type="InterPro" id="IPR001328">
    <property type="entry name" value="Pept_tRNA_hydro"/>
</dbReference>